<evidence type="ECO:0000256" key="1">
    <source>
        <dbReference type="SAM" id="MobiDB-lite"/>
    </source>
</evidence>
<dbReference type="AlphaFoldDB" id="A0AAP2VN85"/>
<protein>
    <recommendedName>
        <fullName evidence="5">TonB-dependent receptor</fullName>
    </recommendedName>
</protein>
<gene>
    <name evidence="3" type="ORF">LI194_22265</name>
</gene>
<feature type="compositionally biased region" description="Polar residues" evidence="1">
    <location>
        <begin position="45"/>
        <end position="70"/>
    </location>
</feature>
<comment type="caution">
    <text evidence="3">The sequence shown here is derived from an EMBL/GenBank/DDBJ whole genome shotgun (WGS) entry which is preliminary data.</text>
</comment>
<feature type="region of interest" description="Disordered" evidence="1">
    <location>
        <begin position="35"/>
        <end position="70"/>
    </location>
</feature>
<dbReference type="Proteomes" id="UP001198806">
    <property type="component" value="Unassembled WGS sequence"/>
</dbReference>
<evidence type="ECO:0000313" key="3">
    <source>
        <dbReference type="EMBL" id="MCB6520503.1"/>
    </source>
</evidence>
<feature type="non-terminal residue" evidence="3">
    <location>
        <position position="70"/>
    </location>
</feature>
<dbReference type="EMBL" id="JAJCNI010000189">
    <property type="protein sequence ID" value="MCB6520503.1"/>
    <property type="molecule type" value="Genomic_DNA"/>
</dbReference>
<accession>A0AAP2VN85</accession>
<feature type="chain" id="PRO_5042930407" description="TonB-dependent receptor" evidence="2">
    <location>
        <begin position="22"/>
        <end position="70"/>
    </location>
</feature>
<proteinExistence type="predicted"/>
<evidence type="ECO:0000256" key="2">
    <source>
        <dbReference type="SAM" id="SignalP"/>
    </source>
</evidence>
<reference evidence="3" key="1">
    <citation type="submission" date="2021-10" db="EMBL/GenBank/DDBJ databases">
        <title>Collection of gut derived symbiotic bacterial strains cultured from healthy donors.</title>
        <authorList>
            <person name="Lin H."/>
            <person name="Littmann E."/>
            <person name="Kohout C."/>
            <person name="Pamer E.G."/>
        </authorList>
    </citation>
    <scope>NUCLEOTIDE SEQUENCE</scope>
    <source>
        <strain evidence="3">DFI.2.94</strain>
    </source>
</reference>
<keyword evidence="2" id="KW-0732">Signal</keyword>
<evidence type="ECO:0008006" key="5">
    <source>
        <dbReference type="Google" id="ProtNLM"/>
    </source>
</evidence>
<evidence type="ECO:0000313" key="4">
    <source>
        <dbReference type="Proteomes" id="UP001198806"/>
    </source>
</evidence>
<name>A0AAP2VN85_PARDI</name>
<sequence length="70" mass="7279">MKRKQLTGVALAGLIVPALLAAPTALATEEVQTAVSEMGKPAKKVSNTQSSNTSPAKENTATSNQQSKKR</sequence>
<feature type="signal peptide" evidence="2">
    <location>
        <begin position="1"/>
        <end position="21"/>
    </location>
</feature>
<organism evidence="3 4">
    <name type="scientific">Parabacteroides distasonis</name>
    <dbReference type="NCBI Taxonomy" id="823"/>
    <lineage>
        <taxon>Bacteria</taxon>
        <taxon>Pseudomonadati</taxon>
        <taxon>Bacteroidota</taxon>
        <taxon>Bacteroidia</taxon>
        <taxon>Bacteroidales</taxon>
        <taxon>Tannerellaceae</taxon>
        <taxon>Parabacteroides</taxon>
    </lineage>
</organism>
<dbReference type="RefSeq" id="WP_227170082.1">
    <property type="nucleotide sequence ID" value="NZ_JAJCNI010000189.1"/>
</dbReference>